<accession>A0ABW0SGE1</accession>
<comment type="caution">
    <text evidence="7">The sequence shown here is derived from an EMBL/GenBank/DDBJ whole genome shotgun (WGS) entry which is preliminary data.</text>
</comment>
<dbReference type="Gene3D" id="3.40.50.2300">
    <property type="match status" value="1"/>
</dbReference>
<evidence type="ECO:0000256" key="4">
    <source>
        <dbReference type="PROSITE-ProRule" id="PRU00169"/>
    </source>
</evidence>
<keyword evidence="8" id="KW-1185">Reference proteome</keyword>
<dbReference type="PANTHER" id="PTHR44688:SF16">
    <property type="entry name" value="DNA-BINDING TRANSCRIPTIONAL ACTIVATOR DEVR_DOSR"/>
    <property type="match status" value="1"/>
</dbReference>
<dbReference type="Pfam" id="PF00196">
    <property type="entry name" value="GerE"/>
    <property type="match status" value="1"/>
</dbReference>
<dbReference type="PRINTS" id="PR00038">
    <property type="entry name" value="HTHLUXR"/>
</dbReference>
<protein>
    <submittedName>
        <fullName evidence="7">Response regulator transcription factor</fullName>
    </submittedName>
</protein>
<dbReference type="SMART" id="SM00448">
    <property type="entry name" value="REC"/>
    <property type="match status" value="1"/>
</dbReference>
<keyword evidence="1" id="KW-0805">Transcription regulation</keyword>
<keyword evidence="4" id="KW-0597">Phosphoprotein</keyword>
<feature type="domain" description="Response regulatory" evidence="6">
    <location>
        <begin position="5"/>
        <end position="119"/>
    </location>
</feature>
<evidence type="ECO:0000313" key="8">
    <source>
        <dbReference type="Proteomes" id="UP001596056"/>
    </source>
</evidence>
<evidence type="ECO:0000259" key="5">
    <source>
        <dbReference type="PROSITE" id="PS50043"/>
    </source>
</evidence>
<dbReference type="Pfam" id="PF00072">
    <property type="entry name" value="Response_reg"/>
    <property type="match status" value="1"/>
</dbReference>
<dbReference type="Gene3D" id="1.10.10.10">
    <property type="entry name" value="Winged helix-like DNA-binding domain superfamily/Winged helix DNA-binding domain"/>
    <property type="match status" value="1"/>
</dbReference>
<dbReference type="Proteomes" id="UP001596056">
    <property type="component" value="Unassembled WGS sequence"/>
</dbReference>
<dbReference type="PANTHER" id="PTHR44688">
    <property type="entry name" value="DNA-BINDING TRANSCRIPTIONAL ACTIVATOR DEVR_DOSR"/>
    <property type="match status" value="1"/>
</dbReference>
<evidence type="ECO:0000256" key="1">
    <source>
        <dbReference type="ARBA" id="ARBA00023015"/>
    </source>
</evidence>
<sequence>MPDPTVYVIDDDDGVRRSLQLLLGFAGYHVRGFDSAEAFLSCVEDATPGPVLLDLRLPGMDGLDCLRVIAGRRLPFPAILLTGFADVPLAVQAMQAGAVTVLEKPWEREALLAALQEAQARLPAPRAATGRHIHARSRLDDLTRRERDVLGLLVAGLANKAIAHDLGISCRTVEVHRARIMDKMGARSFSNLVKIALEAGYGA</sequence>
<dbReference type="InterPro" id="IPR001789">
    <property type="entry name" value="Sig_transdc_resp-reg_receiver"/>
</dbReference>
<dbReference type="PROSITE" id="PS00622">
    <property type="entry name" value="HTH_LUXR_1"/>
    <property type="match status" value="1"/>
</dbReference>
<name>A0ABW0SGE1_9RHOB</name>
<dbReference type="PROSITE" id="PS50110">
    <property type="entry name" value="RESPONSE_REGULATORY"/>
    <property type="match status" value="1"/>
</dbReference>
<dbReference type="CDD" id="cd06170">
    <property type="entry name" value="LuxR_C_like"/>
    <property type="match status" value="1"/>
</dbReference>
<proteinExistence type="predicted"/>
<keyword evidence="3" id="KW-0804">Transcription</keyword>
<reference evidence="8" key="1">
    <citation type="journal article" date="2019" name="Int. J. Syst. Evol. Microbiol.">
        <title>The Global Catalogue of Microorganisms (GCM) 10K type strain sequencing project: providing services to taxonomists for standard genome sequencing and annotation.</title>
        <authorList>
            <consortium name="The Broad Institute Genomics Platform"/>
            <consortium name="The Broad Institute Genome Sequencing Center for Infectious Disease"/>
            <person name="Wu L."/>
            <person name="Ma J."/>
        </authorList>
    </citation>
    <scope>NUCLEOTIDE SEQUENCE [LARGE SCALE GENOMIC DNA]</scope>
    <source>
        <strain evidence="8">KACC 11588</strain>
    </source>
</reference>
<feature type="modified residue" description="4-aspartylphosphate" evidence="4">
    <location>
        <position position="54"/>
    </location>
</feature>
<dbReference type="RefSeq" id="WP_209842981.1">
    <property type="nucleotide sequence ID" value="NZ_JAGGJP010000021.1"/>
</dbReference>
<keyword evidence="2" id="KW-0238">DNA-binding</keyword>
<dbReference type="InterPro" id="IPR011006">
    <property type="entry name" value="CheY-like_superfamily"/>
</dbReference>
<evidence type="ECO:0000313" key="7">
    <source>
        <dbReference type="EMBL" id="MFC5568067.1"/>
    </source>
</evidence>
<evidence type="ECO:0000256" key="2">
    <source>
        <dbReference type="ARBA" id="ARBA00023125"/>
    </source>
</evidence>
<dbReference type="SMART" id="SM00421">
    <property type="entry name" value="HTH_LUXR"/>
    <property type="match status" value="1"/>
</dbReference>
<dbReference type="InterPro" id="IPR036388">
    <property type="entry name" value="WH-like_DNA-bd_sf"/>
</dbReference>
<dbReference type="EMBL" id="JBHSNA010000025">
    <property type="protein sequence ID" value="MFC5568067.1"/>
    <property type="molecule type" value="Genomic_DNA"/>
</dbReference>
<evidence type="ECO:0000259" key="6">
    <source>
        <dbReference type="PROSITE" id="PS50110"/>
    </source>
</evidence>
<evidence type="ECO:0000256" key="3">
    <source>
        <dbReference type="ARBA" id="ARBA00023163"/>
    </source>
</evidence>
<dbReference type="InterPro" id="IPR016032">
    <property type="entry name" value="Sig_transdc_resp-reg_C-effctor"/>
</dbReference>
<dbReference type="PROSITE" id="PS50043">
    <property type="entry name" value="HTH_LUXR_2"/>
    <property type="match status" value="1"/>
</dbReference>
<organism evidence="7 8">
    <name type="scientific">Rubellimicrobium aerolatum</name>
    <dbReference type="NCBI Taxonomy" id="490979"/>
    <lineage>
        <taxon>Bacteria</taxon>
        <taxon>Pseudomonadati</taxon>
        <taxon>Pseudomonadota</taxon>
        <taxon>Alphaproteobacteria</taxon>
        <taxon>Rhodobacterales</taxon>
        <taxon>Roseobacteraceae</taxon>
        <taxon>Rubellimicrobium</taxon>
    </lineage>
</organism>
<dbReference type="InterPro" id="IPR000792">
    <property type="entry name" value="Tscrpt_reg_LuxR_C"/>
</dbReference>
<dbReference type="SUPFAM" id="SSF52172">
    <property type="entry name" value="CheY-like"/>
    <property type="match status" value="1"/>
</dbReference>
<dbReference type="SUPFAM" id="SSF46894">
    <property type="entry name" value="C-terminal effector domain of the bipartite response regulators"/>
    <property type="match status" value="1"/>
</dbReference>
<gene>
    <name evidence="7" type="ORF">ACFPOC_16780</name>
</gene>
<feature type="domain" description="HTH luxR-type" evidence="5">
    <location>
        <begin position="135"/>
        <end position="200"/>
    </location>
</feature>